<dbReference type="InterPro" id="IPR050131">
    <property type="entry name" value="Peptidase_S8_subtilisin-like"/>
</dbReference>
<dbReference type="PANTHER" id="PTHR43806">
    <property type="entry name" value="PEPTIDASE S8"/>
    <property type="match status" value="1"/>
</dbReference>
<feature type="active site" description="Charge relay system" evidence="5">
    <location>
        <position position="216"/>
    </location>
</feature>
<evidence type="ECO:0000256" key="5">
    <source>
        <dbReference type="PROSITE-ProRule" id="PRU01240"/>
    </source>
</evidence>
<sequence length="542" mass="59445">MKKEVNLVLFFTFVISLSFGQNRYFVYLKDKAGSNFSISSPEKFLSPKSIERRKSQNISVNSLDIPVSSTYISQIKALGAKVIGTSKWLNAVLVDCTPEIFSILSKQSFFKSVDGNQDIRGRRVSSTSNQNVTMDKFGSYEEFSYGNSLVQIQQLGVDEMHKNNFTGKGILIAVFDAGFDKANTMDAFKHLFSAKRIIKTYDFVSNDTTVYESHWHGTAALSCIGAKLNGQLVGTAPDADFALYRTEDVSSETRIEEVYWLFAAENADSLGVDVINSSLGYYSFDNPATDYKFEDLNGDKTISARAADFAVTRGIIVVNSAGNEGNNKWNHIVTPADADSVIAVGAVDLNGNTVGFSSPGPNAKNNIKPEVSARGSQTSVAISNPNASFSSGTSFSSPLIAGMVAGLKQQFPKYSAMQIRDLLIKSASKYETPDNKIGYGIPSYKKIVELSKMVLATENDSDETIVFPNPVNDTQKFKIKIKGVEVSDNQPIEVFDLNGRSTTGAVVSMAEFRNTLPKLEAGTYIIKMQITDIFYIRKFVKL</sequence>
<dbReference type="InterPro" id="IPR026444">
    <property type="entry name" value="Secre_tail"/>
</dbReference>
<dbReference type="NCBIfam" id="TIGR04183">
    <property type="entry name" value="Por_Secre_tail"/>
    <property type="match status" value="1"/>
</dbReference>
<keyword evidence="3 5" id="KW-0378">Hydrolase</keyword>
<reference evidence="8 9" key="1">
    <citation type="submission" date="2018-11" db="EMBL/GenBank/DDBJ databases">
        <title>Novel bacteria species description.</title>
        <authorList>
            <person name="Han J.-H."/>
        </authorList>
    </citation>
    <scope>NUCLEOTIDE SEQUENCE [LARGE SCALE GENOMIC DNA]</scope>
    <source>
        <strain evidence="8 9">KCTC23259</strain>
    </source>
</reference>
<dbReference type="PROSITE" id="PS00138">
    <property type="entry name" value="SUBTILASE_SER"/>
    <property type="match status" value="1"/>
</dbReference>
<name>A0AAE3KU61_9BACT</name>
<keyword evidence="2 5" id="KW-0645">Protease</keyword>
<dbReference type="GO" id="GO:0004252">
    <property type="term" value="F:serine-type endopeptidase activity"/>
    <property type="evidence" value="ECO:0007669"/>
    <property type="project" value="UniProtKB-UniRule"/>
</dbReference>
<dbReference type="EMBL" id="RJUF01000181">
    <property type="protein sequence ID" value="MCP9765247.1"/>
    <property type="molecule type" value="Genomic_DNA"/>
</dbReference>
<feature type="domain" description="Secretion system C-terminal sorting" evidence="7">
    <location>
        <begin position="466"/>
        <end position="540"/>
    </location>
</feature>
<dbReference type="PROSITE" id="PS51892">
    <property type="entry name" value="SUBTILASE"/>
    <property type="match status" value="1"/>
</dbReference>
<dbReference type="AlphaFoldDB" id="A0AAE3KU61"/>
<dbReference type="InterPro" id="IPR023828">
    <property type="entry name" value="Peptidase_S8_Ser-AS"/>
</dbReference>
<evidence type="ECO:0000313" key="8">
    <source>
        <dbReference type="EMBL" id="MCP9765247.1"/>
    </source>
</evidence>
<dbReference type="PIRSF" id="PIRSF037903">
    <property type="entry name" value="Subtilisin_rel_GFO_2223"/>
    <property type="match status" value="1"/>
</dbReference>
<comment type="caution">
    <text evidence="8">The sequence shown here is derived from an EMBL/GenBank/DDBJ whole genome shotgun (WGS) entry which is preliminary data.</text>
</comment>
<dbReference type="SUPFAM" id="SSF52743">
    <property type="entry name" value="Subtilisin-like"/>
    <property type="match status" value="1"/>
</dbReference>
<dbReference type="InterPro" id="IPR000209">
    <property type="entry name" value="Peptidase_S8/S53_dom"/>
</dbReference>
<dbReference type="PRINTS" id="PR00723">
    <property type="entry name" value="SUBTILISIN"/>
</dbReference>
<keyword evidence="9" id="KW-1185">Reference proteome</keyword>
<evidence type="ECO:0000256" key="4">
    <source>
        <dbReference type="ARBA" id="ARBA00022825"/>
    </source>
</evidence>
<dbReference type="RefSeq" id="WP_255038938.1">
    <property type="nucleotide sequence ID" value="NZ_RJUF01000181.1"/>
</dbReference>
<evidence type="ECO:0000259" key="7">
    <source>
        <dbReference type="Pfam" id="PF18962"/>
    </source>
</evidence>
<dbReference type="InterPro" id="IPR015500">
    <property type="entry name" value="Peptidase_S8_subtilisin-rel"/>
</dbReference>
<feature type="active site" description="Charge relay system" evidence="5">
    <location>
        <position position="176"/>
    </location>
</feature>
<dbReference type="PANTHER" id="PTHR43806:SF67">
    <property type="entry name" value="EGF-LIKE DOMAIN-CONTAINING PROTEIN"/>
    <property type="match status" value="1"/>
</dbReference>
<feature type="active site" description="Charge relay system" evidence="5">
    <location>
        <position position="394"/>
    </location>
</feature>
<evidence type="ECO:0000256" key="1">
    <source>
        <dbReference type="ARBA" id="ARBA00011073"/>
    </source>
</evidence>
<dbReference type="InterPro" id="IPR036852">
    <property type="entry name" value="Peptidase_S8/S53_dom_sf"/>
</dbReference>
<evidence type="ECO:0000313" key="9">
    <source>
        <dbReference type="Proteomes" id="UP001204144"/>
    </source>
</evidence>
<gene>
    <name evidence="8" type="ORF">EGI31_20120</name>
</gene>
<dbReference type="Pfam" id="PF00082">
    <property type="entry name" value="Peptidase_S8"/>
    <property type="match status" value="1"/>
</dbReference>
<accession>A0AAE3KU61</accession>
<dbReference type="Gene3D" id="3.40.50.200">
    <property type="entry name" value="Peptidase S8/S53 domain"/>
    <property type="match status" value="1"/>
</dbReference>
<keyword evidence="4 5" id="KW-0720">Serine protease</keyword>
<feature type="domain" description="Peptidase S8/S53" evidence="6">
    <location>
        <begin position="167"/>
        <end position="440"/>
    </location>
</feature>
<dbReference type="Proteomes" id="UP001204144">
    <property type="component" value="Unassembled WGS sequence"/>
</dbReference>
<dbReference type="Pfam" id="PF18962">
    <property type="entry name" value="Por_Secre_tail"/>
    <property type="match status" value="1"/>
</dbReference>
<evidence type="ECO:0000256" key="2">
    <source>
        <dbReference type="ARBA" id="ARBA00022670"/>
    </source>
</evidence>
<dbReference type="GO" id="GO:0006508">
    <property type="term" value="P:proteolysis"/>
    <property type="evidence" value="ECO:0007669"/>
    <property type="project" value="UniProtKB-KW"/>
</dbReference>
<dbReference type="InterPro" id="IPR017317">
    <property type="entry name" value="Pept_S8_subtilisin_bacteroid-2"/>
</dbReference>
<evidence type="ECO:0000259" key="6">
    <source>
        <dbReference type="Pfam" id="PF00082"/>
    </source>
</evidence>
<protein>
    <submittedName>
        <fullName evidence="8">T9SS C-terminal target domain-containing protein</fullName>
    </submittedName>
</protein>
<organism evidence="8 9">
    <name type="scientific">Lacihabitans soyangensis</name>
    <dbReference type="NCBI Taxonomy" id="869394"/>
    <lineage>
        <taxon>Bacteria</taxon>
        <taxon>Pseudomonadati</taxon>
        <taxon>Bacteroidota</taxon>
        <taxon>Cytophagia</taxon>
        <taxon>Cytophagales</taxon>
        <taxon>Leadbetterellaceae</taxon>
        <taxon>Lacihabitans</taxon>
    </lineage>
</organism>
<comment type="similarity">
    <text evidence="1 5">Belongs to the peptidase S8 family.</text>
</comment>
<evidence type="ECO:0000256" key="3">
    <source>
        <dbReference type="ARBA" id="ARBA00022801"/>
    </source>
</evidence>
<proteinExistence type="inferred from homology"/>